<dbReference type="SMART" id="SM00530">
    <property type="entry name" value="HTH_XRE"/>
    <property type="match status" value="1"/>
</dbReference>
<dbReference type="InterPro" id="IPR001387">
    <property type="entry name" value="Cro/C1-type_HTH"/>
</dbReference>
<accession>A0ABU7X0P1</accession>
<evidence type="ECO:0000259" key="1">
    <source>
        <dbReference type="PROSITE" id="PS50943"/>
    </source>
</evidence>
<dbReference type="EMBL" id="JAVFKM010000017">
    <property type="protein sequence ID" value="MEF3117242.1"/>
    <property type="molecule type" value="Genomic_DNA"/>
</dbReference>
<dbReference type="Pfam" id="PF13560">
    <property type="entry name" value="HTH_31"/>
    <property type="match status" value="1"/>
</dbReference>
<dbReference type="SUPFAM" id="SSF47413">
    <property type="entry name" value="lambda repressor-like DNA-binding domains"/>
    <property type="match status" value="1"/>
</dbReference>
<proteinExistence type="predicted"/>
<dbReference type="PROSITE" id="PS50943">
    <property type="entry name" value="HTH_CROC1"/>
    <property type="match status" value="1"/>
</dbReference>
<dbReference type="Gene3D" id="1.10.260.40">
    <property type="entry name" value="lambda repressor-like DNA-binding domains"/>
    <property type="match status" value="1"/>
</dbReference>
<protein>
    <submittedName>
        <fullName evidence="2">Helix-turn-helix transcriptional regulator</fullName>
    </submittedName>
</protein>
<dbReference type="InterPro" id="IPR010982">
    <property type="entry name" value="Lambda_DNA-bd_dom_sf"/>
</dbReference>
<evidence type="ECO:0000313" key="3">
    <source>
        <dbReference type="Proteomes" id="UP001348265"/>
    </source>
</evidence>
<gene>
    <name evidence="2" type="ORF">RB636_29120</name>
</gene>
<organism evidence="2 3">
    <name type="scientific">Streptomyces chrestomyceticus</name>
    <dbReference type="NCBI Taxonomy" id="68185"/>
    <lineage>
        <taxon>Bacteria</taxon>
        <taxon>Bacillati</taxon>
        <taxon>Actinomycetota</taxon>
        <taxon>Actinomycetes</taxon>
        <taxon>Kitasatosporales</taxon>
        <taxon>Streptomycetaceae</taxon>
        <taxon>Streptomyces</taxon>
    </lineage>
</organism>
<dbReference type="RefSeq" id="WP_331788711.1">
    <property type="nucleotide sequence ID" value="NZ_JAVFKM010000017.1"/>
</dbReference>
<reference evidence="2 3" key="1">
    <citation type="submission" date="2023-08" db="EMBL/GenBank/DDBJ databases">
        <authorList>
            <person name="Sharma P."/>
            <person name="Verma V."/>
            <person name="Mohan M.K."/>
            <person name="Dubey A.K."/>
        </authorList>
    </citation>
    <scope>NUCLEOTIDE SEQUENCE [LARGE SCALE GENOMIC DNA]</scope>
    <source>
        <strain evidence="2 3">ADP4</strain>
    </source>
</reference>
<keyword evidence="3" id="KW-1185">Reference proteome</keyword>
<dbReference type="Proteomes" id="UP001348265">
    <property type="component" value="Unassembled WGS sequence"/>
</dbReference>
<evidence type="ECO:0000313" key="2">
    <source>
        <dbReference type="EMBL" id="MEF3117242.1"/>
    </source>
</evidence>
<comment type="caution">
    <text evidence="2">The sequence shown here is derived from an EMBL/GenBank/DDBJ whole genome shotgun (WGS) entry which is preliminary data.</text>
</comment>
<sequence length="431" mass="45496">MSEQPISFGIELRRRRTAAGWSLTRLAMAVHYSKGHLSKVETGLKRPTSELARLCDAALCADGVLAALVPPTEATEAAPLPESRPDEEVWIMQWDADGSVRFAAMDRRHALALGASCLLAVAAGEEPAAAASPADAGLLQASRAMFDQYRRLGQSAEPGALVPPLVAQAQALRDLATRSAGGTRRGLLVLASRYAEFAGWMAQESGNDRAASWLTRRAVDLAQAGGDRHLATYALARQALISFYAGDAATTIALSGRAADTKDAPPRIRGLAAQQEAQGHALAGDHQACMRRLETARALLSADAGDPTLPVIGSSNLTDPVSMATGWCLYDLGRPQQAADILDAETALLPGHSVRNQVRYGMRRALSHAAAGHIEHACSVAGALLGPVSQVDSATVRADVRRLARLLTRHGSNAAVREITPQLTSVLRPTA</sequence>
<feature type="domain" description="HTH cro/C1-type" evidence="1">
    <location>
        <begin position="12"/>
        <end position="57"/>
    </location>
</feature>
<dbReference type="CDD" id="cd00093">
    <property type="entry name" value="HTH_XRE"/>
    <property type="match status" value="1"/>
</dbReference>
<name>A0ABU7X0P1_9ACTN</name>